<reference evidence="8" key="1">
    <citation type="journal article" date="2023" name="Mol. Phylogenet. Evol.">
        <title>Genome-scale phylogeny and comparative genomics of the fungal order Sordariales.</title>
        <authorList>
            <person name="Hensen N."/>
            <person name="Bonometti L."/>
            <person name="Westerberg I."/>
            <person name="Brannstrom I.O."/>
            <person name="Guillou S."/>
            <person name="Cros-Aarteil S."/>
            <person name="Calhoun S."/>
            <person name="Haridas S."/>
            <person name="Kuo A."/>
            <person name="Mondo S."/>
            <person name="Pangilinan J."/>
            <person name="Riley R."/>
            <person name="LaButti K."/>
            <person name="Andreopoulos B."/>
            <person name="Lipzen A."/>
            <person name="Chen C."/>
            <person name="Yan M."/>
            <person name="Daum C."/>
            <person name="Ng V."/>
            <person name="Clum A."/>
            <person name="Steindorff A."/>
            <person name="Ohm R.A."/>
            <person name="Martin F."/>
            <person name="Silar P."/>
            <person name="Natvig D.O."/>
            <person name="Lalanne C."/>
            <person name="Gautier V."/>
            <person name="Ament-Velasquez S.L."/>
            <person name="Kruys A."/>
            <person name="Hutchinson M.I."/>
            <person name="Powell A.J."/>
            <person name="Barry K."/>
            <person name="Miller A.N."/>
            <person name="Grigoriev I.V."/>
            <person name="Debuchy R."/>
            <person name="Gladieux P."/>
            <person name="Hiltunen Thoren M."/>
            <person name="Johannesson H."/>
        </authorList>
    </citation>
    <scope>NUCLEOTIDE SEQUENCE</scope>
    <source>
        <strain evidence="8">PSN324</strain>
    </source>
</reference>
<evidence type="ECO:0000256" key="2">
    <source>
        <dbReference type="ARBA" id="ARBA00022670"/>
    </source>
</evidence>
<dbReference type="Proteomes" id="UP001321749">
    <property type="component" value="Unassembled WGS sequence"/>
</dbReference>
<dbReference type="PRINTS" id="PR00792">
    <property type="entry name" value="PEPSIN"/>
</dbReference>
<dbReference type="Gene3D" id="3.30.470.10">
    <property type="match status" value="1"/>
</dbReference>
<sequence length="678" mass="75037">MSSQEFQIFTTLRYDPALLTVPTSPSLAHAGFNYTTPCPLYMLDFHRDRLVNAAIHWNWQSVITCLSGPAGLSHLSSTITSQIPDLSLPHRVRASLSSSGHITITAAQIPPTSLSKLFPESLPPPETSTTPQEEEFQVLVDAEGINPSEYSHYKTTRREMYDAARKRKEIGLKDRKEVLIIDARGGNGGEVMEGSITTPYFWRERRWVTPSVREDKEGWQGGQNGTSRRWALERQQKIQAELGLRKVPAIPNSKFVRHGTKAYRSAMARYGFKPTQPGPYSMGPIQADHENFSWYNTKGAAHSLWRLLSNQKDDGKPEDKPGEVDAQDQQYDTEYLCEVSIGTPPQKALLDFDTGSADLWVRPEVFKNGRSSTFQLLKDKSWTIQYGDGSKASGFVGSDLLEIGGLKIKDQAIEVAKEVSSQFSQGKIGGLLGLAFKQINTVTTGSLGKRDPQPTPVDNMITQEDIPKDAELFTTAFYSSRDKEKSFYTFGWIDQDLVKESGDEIAWAPIDNSQGFWMFKSESATVNGNKVAISGNHAIADTGTTLALVSDKVCEALYKDIKGASYSKEYQGWVIPKTTTVEELPDFSVAVGDKEFVIQKEDLILAEADSENYYGGVQSRGEMSFDILGDTFLKSIYAIFDQGNSRFGAVPKIEKTQNITPATAPESSDGADEGNGKK</sequence>
<dbReference type="EMBL" id="MU865124">
    <property type="protein sequence ID" value="KAK4457287.1"/>
    <property type="molecule type" value="Genomic_DNA"/>
</dbReference>
<organism evidence="8 9">
    <name type="scientific">Cladorrhinum samala</name>
    <dbReference type="NCBI Taxonomy" id="585594"/>
    <lineage>
        <taxon>Eukaryota</taxon>
        <taxon>Fungi</taxon>
        <taxon>Dikarya</taxon>
        <taxon>Ascomycota</taxon>
        <taxon>Pezizomycotina</taxon>
        <taxon>Sordariomycetes</taxon>
        <taxon>Sordariomycetidae</taxon>
        <taxon>Sordariales</taxon>
        <taxon>Podosporaceae</taxon>
        <taxon>Cladorrhinum</taxon>
    </lineage>
</organism>
<dbReference type="PANTHER" id="PTHR47966:SF1">
    <property type="entry name" value="ASPARTYL PROTEINASE"/>
    <property type="match status" value="1"/>
</dbReference>
<dbReference type="InterPro" id="IPR033121">
    <property type="entry name" value="PEPTIDASE_A1"/>
</dbReference>
<feature type="domain" description="Peptidase A1" evidence="7">
    <location>
        <begin position="335"/>
        <end position="650"/>
    </location>
</feature>
<evidence type="ECO:0000256" key="5">
    <source>
        <dbReference type="PIRSR" id="PIRSR601461-1"/>
    </source>
</evidence>
<dbReference type="GO" id="GO:0006508">
    <property type="term" value="P:proteolysis"/>
    <property type="evidence" value="ECO:0007669"/>
    <property type="project" value="UniProtKB-KW"/>
</dbReference>
<dbReference type="PANTHER" id="PTHR47966">
    <property type="entry name" value="BETA-SITE APP-CLEAVING ENZYME, ISOFORM A-RELATED"/>
    <property type="match status" value="1"/>
</dbReference>
<dbReference type="SUPFAM" id="SSF56752">
    <property type="entry name" value="D-aminoacid aminotransferase-like PLP-dependent enzymes"/>
    <property type="match status" value="1"/>
</dbReference>
<dbReference type="Pfam" id="PF00026">
    <property type="entry name" value="Asp"/>
    <property type="match status" value="1"/>
</dbReference>
<accession>A0AAV9H9P8</accession>
<dbReference type="InterPro" id="IPR043132">
    <property type="entry name" value="BCAT-like_C"/>
</dbReference>
<evidence type="ECO:0000313" key="9">
    <source>
        <dbReference type="Proteomes" id="UP001321749"/>
    </source>
</evidence>
<dbReference type="CDD" id="cd06097">
    <property type="entry name" value="Aspergillopepsin_like"/>
    <property type="match status" value="1"/>
</dbReference>
<gene>
    <name evidence="8" type="ORF">QBC42DRAFT_309477</name>
</gene>
<dbReference type="InterPro" id="IPR036038">
    <property type="entry name" value="Aminotransferase-like"/>
</dbReference>
<evidence type="ECO:0000256" key="3">
    <source>
        <dbReference type="ARBA" id="ARBA00022750"/>
    </source>
</evidence>
<dbReference type="InterPro" id="IPR021109">
    <property type="entry name" value="Peptidase_aspartic_dom_sf"/>
</dbReference>
<dbReference type="SUPFAM" id="SSF50630">
    <property type="entry name" value="Acid proteases"/>
    <property type="match status" value="1"/>
</dbReference>
<dbReference type="InterPro" id="IPR034163">
    <property type="entry name" value="Aspergillopepsin-like_cat_dom"/>
</dbReference>
<reference evidence="8" key="2">
    <citation type="submission" date="2023-06" db="EMBL/GenBank/DDBJ databases">
        <authorList>
            <consortium name="Lawrence Berkeley National Laboratory"/>
            <person name="Mondo S.J."/>
            <person name="Hensen N."/>
            <person name="Bonometti L."/>
            <person name="Westerberg I."/>
            <person name="Brannstrom I.O."/>
            <person name="Guillou S."/>
            <person name="Cros-Aarteil S."/>
            <person name="Calhoun S."/>
            <person name="Haridas S."/>
            <person name="Kuo A."/>
            <person name="Pangilinan J."/>
            <person name="Riley R."/>
            <person name="Labutti K."/>
            <person name="Andreopoulos B."/>
            <person name="Lipzen A."/>
            <person name="Chen C."/>
            <person name="Yanf M."/>
            <person name="Daum C."/>
            <person name="Ng V."/>
            <person name="Clum A."/>
            <person name="Steindorff A."/>
            <person name="Ohm R."/>
            <person name="Martin F."/>
            <person name="Silar P."/>
            <person name="Natvig D."/>
            <person name="Lalanne C."/>
            <person name="Gautier V."/>
            <person name="Ament-Velasquez S.L."/>
            <person name="Kruys A."/>
            <person name="Hutchinson M.I."/>
            <person name="Powell A.J."/>
            <person name="Barry K."/>
            <person name="Miller A.N."/>
            <person name="Grigoriev I.V."/>
            <person name="Debuchy R."/>
            <person name="Gladieux P."/>
            <person name="Thoren M.H."/>
            <person name="Johannesson H."/>
        </authorList>
    </citation>
    <scope>NUCLEOTIDE SEQUENCE</scope>
    <source>
        <strain evidence="8">PSN324</strain>
    </source>
</reference>
<evidence type="ECO:0000256" key="4">
    <source>
        <dbReference type="ARBA" id="ARBA00022801"/>
    </source>
</evidence>
<dbReference type="InterPro" id="IPR001461">
    <property type="entry name" value="Aspartic_peptidase_A1"/>
</dbReference>
<dbReference type="AlphaFoldDB" id="A0AAV9H9P8"/>
<keyword evidence="9" id="KW-1185">Reference proteome</keyword>
<keyword evidence="4" id="KW-0378">Hydrolase</keyword>
<comment type="caution">
    <text evidence="8">The sequence shown here is derived from an EMBL/GenBank/DDBJ whole genome shotgun (WGS) entry which is preliminary data.</text>
</comment>
<evidence type="ECO:0000256" key="1">
    <source>
        <dbReference type="ARBA" id="ARBA00007447"/>
    </source>
</evidence>
<keyword evidence="3" id="KW-0064">Aspartyl protease</keyword>
<dbReference type="GO" id="GO:0004190">
    <property type="term" value="F:aspartic-type endopeptidase activity"/>
    <property type="evidence" value="ECO:0007669"/>
    <property type="project" value="UniProtKB-KW"/>
</dbReference>
<feature type="active site" evidence="5">
    <location>
        <position position="353"/>
    </location>
</feature>
<dbReference type="InterPro" id="IPR043131">
    <property type="entry name" value="BCAT-like_N"/>
</dbReference>
<keyword evidence="2" id="KW-0645">Protease</keyword>
<dbReference type="Gene3D" id="3.20.10.10">
    <property type="entry name" value="D-amino Acid Aminotransferase, subunit A, domain 2"/>
    <property type="match status" value="1"/>
</dbReference>
<evidence type="ECO:0000259" key="7">
    <source>
        <dbReference type="PROSITE" id="PS51767"/>
    </source>
</evidence>
<evidence type="ECO:0000256" key="6">
    <source>
        <dbReference type="SAM" id="MobiDB-lite"/>
    </source>
</evidence>
<feature type="active site" evidence="5">
    <location>
        <position position="541"/>
    </location>
</feature>
<proteinExistence type="inferred from homology"/>
<dbReference type="PROSITE" id="PS51767">
    <property type="entry name" value="PEPTIDASE_A1"/>
    <property type="match status" value="1"/>
</dbReference>
<dbReference type="Gene3D" id="2.40.70.10">
    <property type="entry name" value="Acid Proteases"/>
    <property type="match status" value="2"/>
</dbReference>
<protein>
    <submittedName>
        <fullName evidence="8">Aspartic peptidase domain-containing protein</fullName>
    </submittedName>
</protein>
<evidence type="ECO:0000313" key="8">
    <source>
        <dbReference type="EMBL" id="KAK4457287.1"/>
    </source>
</evidence>
<name>A0AAV9H9P8_9PEZI</name>
<feature type="region of interest" description="Disordered" evidence="6">
    <location>
        <begin position="655"/>
        <end position="678"/>
    </location>
</feature>
<comment type="similarity">
    <text evidence="1">Belongs to the peptidase A1 family.</text>
</comment>